<dbReference type="CDD" id="cd04301">
    <property type="entry name" value="NAT_SF"/>
    <property type="match status" value="1"/>
</dbReference>
<organism evidence="4 7">
    <name type="scientific">Aliarcobacter cibarius</name>
    <dbReference type="NCBI Taxonomy" id="255507"/>
    <lineage>
        <taxon>Bacteria</taxon>
        <taxon>Pseudomonadati</taxon>
        <taxon>Campylobacterota</taxon>
        <taxon>Epsilonproteobacteria</taxon>
        <taxon>Campylobacterales</taxon>
        <taxon>Arcobacteraceae</taxon>
        <taxon>Aliarcobacter</taxon>
    </lineage>
</organism>
<feature type="domain" description="N-acetyltransferase" evidence="3">
    <location>
        <begin position="4"/>
        <end position="162"/>
    </location>
</feature>
<dbReference type="Proteomes" id="UP000509513">
    <property type="component" value="Chromosome"/>
</dbReference>
<dbReference type="OrthoDB" id="119501at2"/>
<dbReference type="Pfam" id="PF13673">
    <property type="entry name" value="Acetyltransf_10"/>
    <property type="match status" value="1"/>
</dbReference>
<dbReference type="GO" id="GO:0016747">
    <property type="term" value="F:acyltransferase activity, transferring groups other than amino-acyl groups"/>
    <property type="evidence" value="ECO:0007669"/>
    <property type="project" value="InterPro"/>
</dbReference>
<dbReference type="EMBL" id="CP054051">
    <property type="protein sequence ID" value="QKJ27720.1"/>
    <property type="molecule type" value="Genomic_DNA"/>
</dbReference>
<keyword evidence="2" id="KW-0012">Acyltransferase</keyword>
<dbReference type="PANTHER" id="PTHR42919:SF8">
    <property type="entry name" value="N-ALPHA-ACETYLTRANSFERASE 50"/>
    <property type="match status" value="1"/>
</dbReference>
<dbReference type="InterPro" id="IPR016181">
    <property type="entry name" value="Acyl_CoA_acyltransferase"/>
</dbReference>
<sequence length="175" mass="20424">MLDLKFIECQKENIKEVVDIINLAYRGEKTSKSWTTEAHLLGGKRIEDDMLEEILEEKDSKIYLAKFEDKIVGNIQAKLENGSIYIGLFAVHPDFQSSGVGKRLLEFAEKSSMKLYSADKFIMQVITIRNDLIDFYKRRGYKVTDSFLEFPKSEIWNVKTKEELKFVILEKDILR</sequence>
<reference evidence="4 7" key="2">
    <citation type="submission" date="2020-05" db="EMBL/GenBank/DDBJ databases">
        <title>Complete genome sequencing of Campylobacter and Arcobacter type strains.</title>
        <authorList>
            <person name="Miller W.G."/>
            <person name="Yee E."/>
        </authorList>
    </citation>
    <scope>NUCLEOTIDE SEQUENCE [LARGE SCALE GENOMIC DNA]</scope>
    <source>
        <strain evidence="4 7">LMG 21996</strain>
    </source>
</reference>
<dbReference type="KEGG" id="acib:ACBT_1824"/>
<dbReference type="RefSeq" id="WP_024774721.1">
    <property type="nucleotide sequence ID" value="NZ_CP043857.1"/>
</dbReference>
<evidence type="ECO:0000256" key="2">
    <source>
        <dbReference type="ARBA" id="ARBA00023315"/>
    </source>
</evidence>
<keyword evidence="6" id="KW-1185">Reference proteome</keyword>
<name>A0A5J6RHA3_9BACT</name>
<dbReference type="SUPFAM" id="SSF55729">
    <property type="entry name" value="Acyl-CoA N-acyltransferases (Nat)"/>
    <property type="match status" value="1"/>
</dbReference>
<evidence type="ECO:0000313" key="5">
    <source>
        <dbReference type="EMBL" id="TLS95308.1"/>
    </source>
</evidence>
<dbReference type="PROSITE" id="PS51186">
    <property type="entry name" value="GNAT"/>
    <property type="match status" value="1"/>
</dbReference>
<dbReference type="InterPro" id="IPR000182">
    <property type="entry name" value="GNAT_dom"/>
</dbReference>
<protein>
    <submittedName>
        <fullName evidence="4 5">Acetyltransferase</fullName>
    </submittedName>
</protein>
<evidence type="ECO:0000313" key="7">
    <source>
        <dbReference type="Proteomes" id="UP000509513"/>
    </source>
</evidence>
<evidence type="ECO:0000259" key="3">
    <source>
        <dbReference type="PROSITE" id="PS51186"/>
    </source>
</evidence>
<evidence type="ECO:0000313" key="4">
    <source>
        <dbReference type="EMBL" id="QKJ27720.1"/>
    </source>
</evidence>
<dbReference type="EMBL" id="VBUC01000050">
    <property type="protein sequence ID" value="TLS95308.1"/>
    <property type="molecule type" value="Genomic_DNA"/>
</dbReference>
<reference evidence="5 6" key="1">
    <citation type="submission" date="2019-05" db="EMBL/GenBank/DDBJ databases">
        <title>Arcobacter cibarius and Arcobacter thereius providing challenges in identification an antibiotic susceptibility and Quinolone resistance.</title>
        <authorList>
            <person name="Busch A."/>
            <person name="Hanel I."/>
            <person name="Hotzel H."/>
            <person name="Tomaso H."/>
        </authorList>
    </citation>
    <scope>NUCLEOTIDE SEQUENCE [LARGE SCALE GENOMIC DNA]</scope>
    <source>
        <strain evidence="5 6">16CS0831-2</strain>
    </source>
</reference>
<gene>
    <name evidence="4" type="ORF">ACBT_1824</name>
    <name evidence="5" type="ORF">FE247_11155</name>
</gene>
<keyword evidence="1 4" id="KW-0808">Transferase</keyword>
<dbReference type="InterPro" id="IPR051556">
    <property type="entry name" value="N-term/lysine_N-AcTrnsfr"/>
</dbReference>
<dbReference type="Proteomes" id="UP000305417">
    <property type="component" value="Unassembled WGS sequence"/>
</dbReference>
<evidence type="ECO:0000313" key="6">
    <source>
        <dbReference type="Proteomes" id="UP000305417"/>
    </source>
</evidence>
<accession>A0A5J6RHA3</accession>
<proteinExistence type="predicted"/>
<dbReference type="AlphaFoldDB" id="A0A5J6RHA3"/>
<dbReference type="PANTHER" id="PTHR42919">
    <property type="entry name" value="N-ALPHA-ACETYLTRANSFERASE"/>
    <property type="match status" value="1"/>
</dbReference>
<evidence type="ECO:0000256" key="1">
    <source>
        <dbReference type="ARBA" id="ARBA00022679"/>
    </source>
</evidence>
<dbReference type="Gene3D" id="3.40.630.30">
    <property type="match status" value="1"/>
</dbReference>
<dbReference type="STRING" id="1442598.GCA_000522465_00559"/>